<dbReference type="Pfam" id="PF13385">
    <property type="entry name" value="Laminin_G_3"/>
    <property type="match status" value="1"/>
</dbReference>
<proteinExistence type="predicted"/>
<keyword evidence="1" id="KW-0812">Transmembrane</keyword>
<dbReference type="EMBL" id="MN739088">
    <property type="protein sequence ID" value="QHS87745.1"/>
    <property type="molecule type" value="Genomic_DNA"/>
</dbReference>
<dbReference type="SUPFAM" id="SSF49899">
    <property type="entry name" value="Concanavalin A-like lectins/glucanases"/>
    <property type="match status" value="1"/>
</dbReference>
<organism evidence="2">
    <name type="scientific">viral metagenome</name>
    <dbReference type="NCBI Taxonomy" id="1070528"/>
    <lineage>
        <taxon>unclassified sequences</taxon>
        <taxon>metagenomes</taxon>
        <taxon>organismal metagenomes</taxon>
    </lineage>
</organism>
<name>A0A6C0B674_9ZZZZ</name>
<dbReference type="AlphaFoldDB" id="A0A6C0B674"/>
<feature type="transmembrane region" description="Helical" evidence="1">
    <location>
        <begin position="59"/>
        <end position="84"/>
    </location>
</feature>
<protein>
    <recommendedName>
        <fullName evidence="3">LamG-like jellyroll fold domain-containing protein</fullName>
    </recommendedName>
</protein>
<keyword evidence="1" id="KW-0472">Membrane</keyword>
<dbReference type="Gene3D" id="2.60.120.200">
    <property type="match status" value="1"/>
</dbReference>
<keyword evidence="1" id="KW-1133">Transmembrane helix</keyword>
<reference evidence="2" key="1">
    <citation type="journal article" date="2020" name="Nature">
        <title>Giant virus diversity and host interactions through global metagenomics.</title>
        <authorList>
            <person name="Schulz F."/>
            <person name="Roux S."/>
            <person name="Paez-Espino D."/>
            <person name="Jungbluth S."/>
            <person name="Walsh D.A."/>
            <person name="Denef V.J."/>
            <person name="McMahon K.D."/>
            <person name="Konstantinidis K.T."/>
            <person name="Eloe-Fadrosh E.A."/>
            <person name="Kyrpides N.C."/>
            <person name="Woyke T."/>
        </authorList>
    </citation>
    <scope>NUCLEOTIDE SEQUENCE</scope>
    <source>
        <strain evidence="2">GVMAG-M-3300010158-13</strain>
    </source>
</reference>
<evidence type="ECO:0000256" key="1">
    <source>
        <dbReference type="SAM" id="Phobius"/>
    </source>
</evidence>
<evidence type="ECO:0000313" key="2">
    <source>
        <dbReference type="EMBL" id="QHS87745.1"/>
    </source>
</evidence>
<sequence>MNQEPVINQTNNILNQGIQGVSDAISSVKNQVSAAFNDFSSQPNASSEFSYSNTIIAKFAFLLLVIILFMYFINLGINLISYYISPGSNPYLIRGIQQGTFPLQIPQNPNATGSITLMRSNNESTGAEFTWSIWLYIDDLTLSNSKSYQHIFNKGDAPSSANNGISLVNNAPGLYLGNGGDNSKPINTLHIIMDTVGVAVKSNNNNSTTPTSSGMKNETLNNGFMNPSPGTIDIPNVPLKKWFHVAIRLENSILDVYVNGTIDQRQILSNVPKQNYFDVFVCQNGGFQGSLSDLRYFNSALNVFQINTIVSKGPNMETSSQYATETRLKDYHYLSSLWYPI</sequence>
<evidence type="ECO:0008006" key="3">
    <source>
        <dbReference type="Google" id="ProtNLM"/>
    </source>
</evidence>
<dbReference type="InterPro" id="IPR013320">
    <property type="entry name" value="ConA-like_dom_sf"/>
</dbReference>
<accession>A0A6C0B674</accession>